<organism evidence="2 3">
    <name type="scientific">Daldinia eschscholtzii</name>
    <dbReference type="NCBI Taxonomy" id="292717"/>
    <lineage>
        <taxon>Eukaryota</taxon>
        <taxon>Fungi</taxon>
        <taxon>Dikarya</taxon>
        <taxon>Ascomycota</taxon>
        <taxon>Pezizomycotina</taxon>
        <taxon>Sordariomycetes</taxon>
        <taxon>Xylariomycetidae</taxon>
        <taxon>Xylariales</taxon>
        <taxon>Hypoxylaceae</taxon>
        <taxon>Daldinia</taxon>
    </lineage>
</organism>
<dbReference type="Gene3D" id="3.40.50.1820">
    <property type="entry name" value="alpha/beta hydrolase"/>
    <property type="match status" value="1"/>
</dbReference>
<reference evidence="2 3" key="1">
    <citation type="journal article" date="2024" name="Front Chem Biol">
        <title>Unveiling the potential of Daldinia eschscholtzii MFLUCC 19-0629 through bioactivity and bioinformatics studies for enhanced sustainable agriculture production.</title>
        <authorList>
            <person name="Brooks S."/>
            <person name="Weaver J.A."/>
            <person name="Klomchit A."/>
            <person name="Alharthi S.A."/>
            <person name="Onlamun T."/>
            <person name="Nurani R."/>
            <person name="Vong T.K."/>
            <person name="Alberti F."/>
            <person name="Greco C."/>
        </authorList>
    </citation>
    <scope>NUCLEOTIDE SEQUENCE [LARGE SCALE GENOMIC DNA]</scope>
    <source>
        <strain evidence="2">MFLUCC 19-0629</strain>
    </source>
</reference>
<sequence length="311" mass="33745">MEPFVIPLSNSSTITGIHSLPPPSASDPKFRPLVVGLHGGSYDCHYFDPDDKHSASRLSYALGVPFVSIDRPCYGGSSSLLPIPEGSTFDEQTGRWLHEFILPALWSTFGVPNSYNAIVILGHSLGTMGTIISAALHAQDKTPLYPLAGIIVSGIGDRYLSLSNNQDSANAPPASPSEDLVLTPEVKDSLMFRPGTVDPSVLELTERLNRPCPSAEVQSLAPWLLTWRHRWAAHVTVPVMYSLPELDCFFEATEDHLQECASAFSKSTRVDTSLVKGAPHCMELSYWSQGWYARCFGFAIECAASFAAGSA</sequence>
<proteinExistence type="predicted"/>
<dbReference type="EMBL" id="JBANMG010000007">
    <property type="protein sequence ID" value="KAK6951143.1"/>
    <property type="molecule type" value="Genomic_DNA"/>
</dbReference>
<dbReference type="Pfam" id="PF12697">
    <property type="entry name" value="Abhydrolase_6"/>
    <property type="match status" value="1"/>
</dbReference>
<gene>
    <name evidence="2" type="ORF">Daesc_007674</name>
</gene>
<feature type="domain" description="AB hydrolase-1" evidence="1">
    <location>
        <begin position="34"/>
        <end position="285"/>
    </location>
</feature>
<dbReference type="InterPro" id="IPR000073">
    <property type="entry name" value="AB_hydrolase_1"/>
</dbReference>
<dbReference type="Proteomes" id="UP001369815">
    <property type="component" value="Unassembled WGS sequence"/>
</dbReference>
<comment type="caution">
    <text evidence="2">The sequence shown here is derived from an EMBL/GenBank/DDBJ whole genome shotgun (WGS) entry which is preliminary data.</text>
</comment>
<protein>
    <recommendedName>
        <fullName evidence="1">AB hydrolase-1 domain-containing protein</fullName>
    </recommendedName>
</protein>
<evidence type="ECO:0000313" key="2">
    <source>
        <dbReference type="EMBL" id="KAK6951143.1"/>
    </source>
</evidence>
<accession>A0AAX6MFC3</accession>
<evidence type="ECO:0000313" key="3">
    <source>
        <dbReference type="Proteomes" id="UP001369815"/>
    </source>
</evidence>
<keyword evidence="3" id="KW-1185">Reference proteome</keyword>
<dbReference type="InterPro" id="IPR029058">
    <property type="entry name" value="AB_hydrolase_fold"/>
</dbReference>
<dbReference type="AlphaFoldDB" id="A0AAX6MFC3"/>
<dbReference type="SUPFAM" id="SSF53474">
    <property type="entry name" value="alpha/beta-Hydrolases"/>
    <property type="match status" value="1"/>
</dbReference>
<name>A0AAX6MFC3_9PEZI</name>
<evidence type="ECO:0000259" key="1">
    <source>
        <dbReference type="Pfam" id="PF12697"/>
    </source>
</evidence>